<dbReference type="Pfam" id="PF14223">
    <property type="entry name" value="Retrotran_gag_2"/>
    <property type="match status" value="1"/>
</dbReference>
<dbReference type="InterPro" id="IPR036397">
    <property type="entry name" value="RNaseH_sf"/>
</dbReference>
<evidence type="ECO:0000313" key="2">
    <source>
        <dbReference type="EMBL" id="KAK9668861.1"/>
    </source>
</evidence>
<sequence>MTSGDQSTYNSVYKDPLHLTSGDQSLLHLVPQVFSGKSFLRWSRTIKIALIAKNKFGFVDGTYAKPADSHATYNDWIRTDYTIMRWILNSLSDTIADSLSYVTSSKHLWDELEERFNQSNAPYLYQLRKDVIQIVQNDSSVAKYYSRLKSVWEDVRALDPLPACSCGVVSKCSCALLKKIADRENKNNLIDFLMGLHPKYEALRGQILAMEPLPSVNRAFAKVHQAEVQKHISAGSSVDLDGMAMVAYQFSTGFSDISQVSSWKKGVKKPKPDRASYFCDHCHKSGHTKEFCWKLKNQRYKSSGHGGNYRGNGPPGKRFAGNVEEVPGFEGDTPFDEVSPTSNITNAVLPPSLDNSFVQAVARELLKLQTTSSTAHGQSFTGMAMTSLANTRASDHMTYDFTNFKTHRLLLKPLTVSLPDGQTKLVDCCGEVQLTAILDPSTKELTTTPTLSSVSASCSSSLMSVVSSLSDVCLMHARLGHTSLGTMKHVLHAVNFQNKTSVMHCETCLLAKHHKVPFPIIHVNLWGPYRVKSLNGSSYFLTILDDFSRTMVYGTLKHFLAYVRNHFQTTVKTLRSDTGTEIVQHECGKLLSDNGIQNGKVERKHRL</sequence>
<feature type="domain" description="GAG-pre-integrase" evidence="1">
    <location>
        <begin position="457"/>
        <end position="513"/>
    </location>
</feature>
<keyword evidence="3" id="KW-1185">Reference proteome</keyword>
<name>A0AAW1GVP2_SAPOF</name>
<organism evidence="2 3">
    <name type="scientific">Saponaria officinalis</name>
    <name type="common">Common soapwort</name>
    <name type="synonym">Lychnis saponaria</name>
    <dbReference type="NCBI Taxonomy" id="3572"/>
    <lineage>
        <taxon>Eukaryota</taxon>
        <taxon>Viridiplantae</taxon>
        <taxon>Streptophyta</taxon>
        <taxon>Embryophyta</taxon>
        <taxon>Tracheophyta</taxon>
        <taxon>Spermatophyta</taxon>
        <taxon>Magnoliopsida</taxon>
        <taxon>eudicotyledons</taxon>
        <taxon>Gunneridae</taxon>
        <taxon>Pentapetalae</taxon>
        <taxon>Caryophyllales</taxon>
        <taxon>Caryophyllaceae</taxon>
        <taxon>Caryophylleae</taxon>
        <taxon>Saponaria</taxon>
    </lineage>
</organism>
<protein>
    <recommendedName>
        <fullName evidence="1">GAG-pre-integrase domain-containing protein</fullName>
    </recommendedName>
</protein>
<comment type="caution">
    <text evidence="2">The sequence shown here is derived from an EMBL/GenBank/DDBJ whole genome shotgun (WGS) entry which is preliminary data.</text>
</comment>
<dbReference type="PANTHER" id="PTHR37610:SF40">
    <property type="entry name" value="OS01G0909600 PROTEIN"/>
    <property type="match status" value="1"/>
</dbReference>
<reference evidence="2" key="1">
    <citation type="submission" date="2024-03" db="EMBL/GenBank/DDBJ databases">
        <title>WGS assembly of Saponaria officinalis var. Norfolk2.</title>
        <authorList>
            <person name="Jenkins J."/>
            <person name="Shu S."/>
            <person name="Grimwood J."/>
            <person name="Barry K."/>
            <person name="Goodstein D."/>
            <person name="Schmutz J."/>
            <person name="Leebens-Mack J."/>
            <person name="Osbourn A."/>
        </authorList>
    </citation>
    <scope>NUCLEOTIDE SEQUENCE [LARGE SCALE GENOMIC DNA]</scope>
    <source>
        <strain evidence="2">JIC</strain>
    </source>
</reference>
<dbReference type="GO" id="GO:0003676">
    <property type="term" value="F:nucleic acid binding"/>
    <property type="evidence" value="ECO:0007669"/>
    <property type="project" value="InterPro"/>
</dbReference>
<accession>A0AAW1GVP2</accession>
<gene>
    <name evidence="2" type="ORF">RND81_13G092000</name>
</gene>
<dbReference type="Proteomes" id="UP001443914">
    <property type="component" value="Unassembled WGS sequence"/>
</dbReference>
<dbReference type="SUPFAM" id="SSF53098">
    <property type="entry name" value="Ribonuclease H-like"/>
    <property type="match status" value="1"/>
</dbReference>
<evidence type="ECO:0000259" key="1">
    <source>
        <dbReference type="Pfam" id="PF13976"/>
    </source>
</evidence>
<dbReference type="PANTHER" id="PTHR37610">
    <property type="entry name" value="CCHC-TYPE DOMAIN-CONTAINING PROTEIN"/>
    <property type="match status" value="1"/>
</dbReference>
<dbReference type="Gene3D" id="3.30.420.10">
    <property type="entry name" value="Ribonuclease H-like superfamily/Ribonuclease H"/>
    <property type="match status" value="1"/>
</dbReference>
<evidence type="ECO:0000313" key="3">
    <source>
        <dbReference type="Proteomes" id="UP001443914"/>
    </source>
</evidence>
<dbReference type="AlphaFoldDB" id="A0AAW1GVP2"/>
<dbReference type="InterPro" id="IPR025724">
    <property type="entry name" value="GAG-pre-integrase_dom"/>
</dbReference>
<dbReference type="Pfam" id="PF13976">
    <property type="entry name" value="gag_pre-integrs"/>
    <property type="match status" value="1"/>
</dbReference>
<dbReference type="EMBL" id="JBDFQZ010000013">
    <property type="protein sequence ID" value="KAK9668861.1"/>
    <property type="molecule type" value="Genomic_DNA"/>
</dbReference>
<dbReference type="InterPro" id="IPR012337">
    <property type="entry name" value="RNaseH-like_sf"/>
</dbReference>
<proteinExistence type="predicted"/>